<dbReference type="Pfam" id="PF01266">
    <property type="entry name" value="DAO"/>
    <property type="match status" value="1"/>
</dbReference>
<reference evidence="2" key="1">
    <citation type="submission" date="2020-01" db="EMBL/GenBank/DDBJ databases">
        <authorList>
            <person name="Seo Y.L."/>
        </authorList>
    </citation>
    <scope>NUCLEOTIDE SEQUENCE</scope>
    <source>
        <strain evidence="2">R11</strain>
    </source>
</reference>
<dbReference type="InterPro" id="IPR006076">
    <property type="entry name" value="FAD-dep_OxRdtase"/>
</dbReference>
<dbReference type="PANTHER" id="PTHR13847">
    <property type="entry name" value="SARCOSINE DEHYDROGENASE-RELATED"/>
    <property type="match status" value="1"/>
</dbReference>
<evidence type="ECO:0000259" key="1">
    <source>
        <dbReference type="Pfam" id="PF01266"/>
    </source>
</evidence>
<sequence>MTVADQAFSYWERTAFIDEAGVLIIGSGLVGLSAALHLKQQQPAIKVTVLDRGFLPSGASTKNAGFACLGTVSEQLAYISRSSEVEMLRMVDYKYRGLQRLRKNLGDANIRYEQNGGYELFTREEKQEAEMAADNISYLNKILSTVIGDTDIYAVADAKIAGFGFQGVNRMVVNKYEGQIHTGYMMRTLLLRAYETGVLVLNNCVVDRIETNNNYICLSTSQGNFRAKKVIVANNAFAKQLYSDLDVVPGRGQVLVTKPIDGLKLKGTYHFNEGYYYFRNIDGRILFGGGRNLNFKAEETIDFGNTEQIKNHLLKYLHEMILPNQDVEIDYWWSGIMGFGEELSPIIKELEPNVFCAVRCNGMGVAMGSLVGEEVADLVLKS</sequence>
<gene>
    <name evidence="2" type="ORF">GSY63_09035</name>
</gene>
<evidence type="ECO:0000313" key="2">
    <source>
        <dbReference type="EMBL" id="NCD69498.1"/>
    </source>
</evidence>
<feature type="domain" description="FAD dependent oxidoreductase" evidence="1">
    <location>
        <begin position="22"/>
        <end position="378"/>
    </location>
</feature>
<dbReference type="RefSeq" id="WP_166585466.1">
    <property type="nucleotide sequence ID" value="NZ_WWEO01000041.1"/>
</dbReference>
<dbReference type="Gene3D" id="3.50.50.60">
    <property type="entry name" value="FAD/NAD(P)-binding domain"/>
    <property type="match status" value="1"/>
</dbReference>
<reference evidence="2" key="2">
    <citation type="submission" date="2020-10" db="EMBL/GenBank/DDBJ databases">
        <title>Mucilaginibacter sp. nov., isolated from soil.</title>
        <authorList>
            <person name="Jeon C.O."/>
        </authorList>
    </citation>
    <scope>NUCLEOTIDE SEQUENCE</scope>
    <source>
        <strain evidence="2">R11</strain>
    </source>
</reference>
<dbReference type="Gene3D" id="3.30.9.10">
    <property type="entry name" value="D-Amino Acid Oxidase, subunit A, domain 2"/>
    <property type="match status" value="1"/>
</dbReference>
<organism evidence="2 3">
    <name type="scientific">Mucilaginibacter agri</name>
    <dbReference type="NCBI Taxonomy" id="2695265"/>
    <lineage>
        <taxon>Bacteria</taxon>
        <taxon>Pseudomonadati</taxon>
        <taxon>Bacteroidota</taxon>
        <taxon>Sphingobacteriia</taxon>
        <taxon>Sphingobacteriales</taxon>
        <taxon>Sphingobacteriaceae</taxon>
        <taxon>Mucilaginibacter</taxon>
    </lineage>
</organism>
<proteinExistence type="predicted"/>
<dbReference type="Proteomes" id="UP000638732">
    <property type="component" value="Unassembled WGS sequence"/>
</dbReference>
<dbReference type="EMBL" id="WWEO01000041">
    <property type="protein sequence ID" value="NCD69498.1"/>
    <property type="molecule type" value="Genomic_DNA"/>
</dbReference>
<name>A0A965ZEC3_9SPHI</name>
<dbReference type="InterPro" id="IPR036188">
    <property type="entry name" value="FAD/NAD-bd_sf"/>
</dbReference>
<keyword evidence="3" id="KW-1185">Reference proteome</keyword>
<dbReference type="PANTHER" id="PTHR13847:SF281">
    <property type="entry name" value="FAD DEPENDENT OXIDOREDUCTASE DOMAIN-CONTAINING PROTEIN"/>
    <property type="match status" value="1"/>
</dbReference>
<dbReference type="SUPFAM" id="SSF51905">
    <property type="entry name" value="FAD/NAD(P)-binding domain"/>
    <property type="match status" value="1"/>
</dbReference>
<dbReference type="AlphaFoldDB" id="A0A965ZEC3"/>
<comment type="caution">
    <text evidence="2">The sequence shown here is derived from an EMBL/GenBank/DDBJ whole genome shotgun (WGS) entry which is preliminary data.</text>
</comment>
<protein>
    <submittedName>
        <fullName evidence="2">FAD-dependent oxidoreductase</fullName>
    </submittedName>
</protein>
<evidence type="ECO:0000313" key="3">
    <source>
        <dbReference type="Proteomes" id="UP000638732"/>
    </source>
</evidence>
<accession>A0A965ZEC3</accession>
<dbReference type="GO" id="GO:0005737">
    <property type="term" value="C:cytoplasm"/>
    <property type="evidence" value="ECO:0007669"/>
    <property type="project" value="TreeGrafter"/>
</dbReference>